<dbReference type="GO" id="GO:0006096">
    <property type="term" value="P:glycolytic process"/>
    <property type="evidence" value="ECO:0007669"/>
    <property type="project" value="UniProtKB-UniPathway"/>
</dbReference>
<sequence>MNKGVLESTAELLVSPGKGILATDATEGTMDKRMQAVEVAPSPELRRKFRELLLTTKDASEFISGVILNDEIIRQKTSGGIDFAKLVENQGMIPGIKVDKKANDMANFPGEKIAEGLDGLRDRFIEYKNMGARFAKWRAVITIGEGIPTDVCIESNAESLARYAALAQEADIVPIVEPEVLMEGNHGIGRCEEVTKKVLKSVFKKLTDHRIVLAGMLLKPNVVHPGKDSQEKADNEVVAEKTLKVLHETVPEEVPGILFLSGGDSAPEMTQHLDLMNEKGSHPWELAFSFERALEGPSLEIWKGNDANWEAAQKEFYKRARLNSLARTGAYTKEMEAENG</sequence>
<dbReference type="EMBL" id="MGGR01000011">
    <property type="protein sequence ID" value="OGM33918.1"/>
    <property type="molecule type" value="Genomic_DNA"/>
</dbReference>
<evidence type="ECO:0000256" key="7">
    <source>
        <dbReference type="ARBA" id="ARBA00029799"/>
    </source>
</evidence>
<accession>A0A1F7Z4U1</accession>
<evidence type="ECO:0000313" key="10">
    <source>
        <dbReference type="Proteomes" id="UP000177169"/>
    </source>
</evidence>
<keyword evidence="5" id="KW-0324">Glycolysis</keyword>
<protein>
    <recommendedName>
        <fullName evidence="8">Probable fructose-bisphosphate aldolase class 1</fullName>
        <ecNumber evidence="4">4.1.2.13</ecNumber>
    </recommendedName>
    <alternativeName>
        <fullName evidence="7">Fructose-bisphosphate aldolase class I</fullName>
    </alternativeName>
</protein>
<gene>
    <name evidence="9" type="ORF">A3D01_05865</name>
</gene>
<organism evidence="9 10">
    <name type="scientific">Candidatus Woesebacteria bacterium RIFCSPHIGHO2_02_FULL_39_13</name>
    <dbReference type="NCBI Taxonomy" id="1802505"/>
    <lineage>
        <taxon>Bacteria</taxon>
        <taxon>Candidatus Woeseibacteriota</taxon>
    </lineage>
</organism>
<evidence type="ECO:0000313" key="9">
    <source>
        <dbReference type="EMBL" id="OGM33918.1"/>
    </source>
</evidence>
<keyword evidence="6" id="KW-0456">Lyase</keyword>
<comment type="catalytic activity">
    <reaction evidence="1">
        <text>beta-D-fructose 1,6-bisphosphate = D-glyceraldehyde 3-phosphate + dihydroxyacetone phosphate</text>
        <dbReference type="Rhea" id="RHEA:14729"/>
        <dbReference type="ChEBI" id="CHEBI:32966"/>
        <dbReference type="ChEBI" id="CHEBI:57642"/>
        <dbReference type="ChEBI" id="CHEBI:59776"/>
        <dbReference type="EC" id="4.1.2.13"/>
    </reaction>
</comment>
<comment type="caution">
    <text evidence="9">The sequence shown here is derived from an EMBL/GenBank/DDBJ whole genome shotgun (WGS) entry which is preliminary data.</text>
</comment>
<name>A0A1F7Z4U1_9BACT</name>
<dbReference type="InterPro" id="IPR013785">
    <property type="entry name" value="Aldolase_TIM"/>
</dbReference>
<evidence type="ECO:0000256" key="6">
    <source>
        <dbReference type="ARBA" id="ARBA00023239"/>
    </source>
</evidence>
<comment type="pathway">
    <text evidence="2">Carbohydrate degradation; glycolysis; D-glyceraldehyde 3-phosphate and glycerone phosphate from D-glucose: step 4/4.</text>
</comment>
<dbReference type="InterPro" id="IPR000741">
    <property type="entry name" value="FBA_I"/>
</dbReference>
<evidence type="ECO:0000256" key="5">
    <source>
        <dbReference type="ARBA" id="ARBA00023152"/>
    </source>
</evidence>
<dbReference type="PANTHER" id="PTHR11627">
    <property type="entry name" value="FRUCTOSE-BISPHOSPHATE ALDOLASE"/>
    <property type="match status" value="1"/>
</dbReference>
<dbReference type="Pfam" id="PF00274">
    <property type="entry name" value="Glycolytic"/>
    <property type="match status" value="1"/>
</dbReference>
<dbReference type="STRING" id="1802505.A3D01_05865"/>
<evidence type="ECO:0000256" key="8">
    <source>
        <dbReference type="ARBA" id="ARBA00072515"/>
    </source>
</evidence>
<dbReference type="EC" id="4.1.2.13" evidence="4"/>
<dbReference type="SUPFAM" id="SSF51569">
    <property type="entry name" value="Aldolase"/>
    <property type="match status" value="1"/>
</dbReference>
<reference evidence="9 10" key="1">
    <citation type="journal article" date="2016" name="Nat. Commun.">
        <title>Thousands of microbial genomes shed light on interconnected biogeochemical processes in an aquifer system.</title>
        <authorList>
            <person name="Anantharaman K."/>
            <person name="Brown C.T."/>
            <person name="Hug L.A."/>
            <person name="Sharon I."/>
            <person name="Castelle C.J."/>
            <person name="Probst A.J."/>
            <person name="Thomas B.C."/>
            <person name="Singh A."/>
            <person name="Wilkins M.J."/>
            <person name="Karaoz U."/>
            <person name="Brodie E.L."/>
            <person name="Williams K.H."/>
            <person name="Hubbard S.S."/>
            <person name="Banfield J.F."/>
        </authorList>
    </citation>
    <scope>NUCLEOTIDE SEQUENCE [LARGE SCALE GENOMIC DNA]</scope>
</reference>
<comment type="similarity">
    <text evidence="3">Belongs to the class I fructose-bisphosphate aldolase family.</text>
</comment>
<dbReference type="GO" id="GO:0004332">
    <property type="term" value="F:fructose-bisphosphate aldolase activity"/>
    <property type="evidence" value="ECO:0007669"/>
    <property type="project" value="UniProtKB-EC"/>
</dbReference>
<dbReference type="UniPathway" id="UPA00109">
    <property type="reaction ID" value="UER00183"/>
</dbReference>
<dbReference type="NCBIfam" id="NF033379">
    <property type="entry name" value="FrucBisAld_I"/>
    <property type="match status" value="1"/>
</dbReference>
<dbReference type="AlphaFoldDB" id="A0A1F7Z4U1"/>
<dbReference type="Gene3D" id="3.20.20.70">
    <property type="entry name" value="Aldolase class I"/>
    <property type="match status" value="1"/>
</dbReference>
<evidence type="ECO:0000256" key="2">
    <source>
        <dbReference type="ARBA" id="ARBA00004714"/>
    </source>
</evidence>
<dbReference type="Proteomes" id="UP000177169">
    <property type="component" value="Unassembled WGS sequence"/>
</dbReference>
<evidence type="ECO:0000256" key="3">
    <source>
        <dbReference type="ARBA" id="ARBA00010387"/>
    </source>
</evidence>
<evidence type="ECO:0000256" key="1">
    <source>
        <dbReference type="ARBA" id="ARBA00000441"/>
    </source>
</evidence>
<evidence type="ECO:0000256" key="4">
    <source>
        <dbReference type="ARBA" id="ARBA00013068"/>
    </source>
</evidence>
<dbReference type="FunFam" id="3.20.20.70:FF:000140">
    <property type="entry name" value="Fructose-bisphosphate aldolase"/>
    <property type="match status" value="1"/>
</dbReference>
<proteinExistence type="inferred from homology"/>